<dbReference type="AlphaFoldDB" id="A0A7C4EUX0"/>
<feature type="transmembrane region" description="Helical" evidence="1">
    <location>
        <begin position="305"/>
        <end position="335"/>
    </location>
</feature>
<sequence length="375" mass="40198">MPAVVVSVNDSTKNLASAASGLAAACLRRSYAQGDNALFQSTDVVGAFEWLRRPSPMTPHATPWVQWVSTNVIMASFDDPSEEPFVPSWFAIALACALFTACCDATSKRIMQENDEWITGATVLFVAGVLLTPLIVSLGLRPFTWELAELLIALLPLEVLGYYLFLSALRLAPLSLVTPLLAFTPVLTVLTAQFLLGEVVSDLSRVGIGLVGVGAYILYIDPADRSLFGPLRALFANAGARRMLLAAAVWALTSTLGKPGTQLYGAIQFGFLVLVCLTACFGVMSLIRMRRGATAASLTRKTAPLFLIAGLFMAAAEVTHFLSLSMAPVACMIAVKRISLVFGVLLGRIVFGEEHVGYRFAGSSLMVAGLFFLYQ</sequence>
<feature type="domain" description="EamA" evidence="2">
    <location>
        <begin position="89"/>
        <end position="219"/>
    </location>
</feature>
<name>A0A7C4EUX0_9BACT</name>
<keyword evidence="1" id="KW-0472">Membrane</keyword>
<dbReference type="EMBL" id="DTGT01000348">
    <property type="protein sequence ID" value="HGH61770.1"/>
    <property type="molecule type" value="Genomic_DNA"/>
</dbReference>
<evidence type="ECO:0000313" key="3">
    <source>
        <dbReference type="EMBL" id="HGH61770.1"/>
    </source>
</evidence>
<proteinExistence type="predicted"/>
<accession>A0A7C4EUX0</accession>
<dbReference type="InterPro" id="IPR000620">
    <property type="entry name" value="EamA_dom"/>
</dbReference>
<feature type="transmembrane region" description="Helical" evidence="1">
    <location>
        <begin position="176"/>
        <end position="197"/>
    </location>
</feature>
<feature type="transmembrane region" description="Helical" evidence="1">
    <location>
        <begin position="150"/>
        <end position="169"/>
    </location>
</feature>
<organism evidence="3">
    <name type="scientific">Desulfomonile tiedjei</name>
    <dbReference type="NCBI Taxonomy" id="2358"/>
    <lineage>
        <taxon>Bacteria</taxon>
        <taxon>Pseudomonadati</taxon>
        <taxon>Thermodesulfobacteriota</taxon>
        <taxon>Desulfomonilia</taxon>
        <taxon>Desulfomonilales</taxon>
        <taxon>Desulfomonilaceae</taxon>
        <taxon>Desulfomonile</taxon>
    </lineage>
</organism>
<evidence type="ECO:0000256" key="1">
    <source>
        <dbReference type="SAM" id="Phobius"/>
    </source>
</evidence>
<dbReference type="GO" id="GO:0016020">
    <property type="term" value="C:membrane"/>
    <property type="evidence" value="ECO:0007669"/>
    <property type="project" value="InterPro"/>
</dbReference>
<feature type="transmembrane region" description="Helical" evidence="1">
    <location>
        <begin position="264"/>
        <end position="284"/>
    </location>
</feature>
<feature type="transmembrane region" description="Helical" evidence="1">
    <location>
        <begin position="203"/>
        <end position="221"/>
    </location>
</feature>
<comment type="caution">
    <text evidence="3">The sequence shown here is derived from an EMBL/GenBank/DDBJ whole genome shotgun (WGS) entry which is preliminary data.</text>
</comment>
<evidence type="ECO:0000259" key="2">
    <source>
        <dbReference type="Pfam" id="PF00892"/>
    </source>
</evidence>
<keyword evidence="1" id="KW-1133">Transmembrane helix</keyword>
<dbReference type="InterPro" id="IPR037185">
    <property type="entry name" value="EmrE-like"/>
</dbReference>
<protein>
    <recommendedName>
        <fullName evidence="2">EamA domain-containing protein</fullName>
    </recommendedName>
</protein>
<feature type="transmembrane region" description="Helical" evidence="1">
    <location>
        <begin position="355"/>
        <end position="374"/>
    </location>
</feature>
<feature type="transmembrane region" description="Helical" evidence="1">
    <location>
        <begin position="117"/>
        <end position="138"/>
    </location>
</feature>
<dbReference type="Pfam" id="PF00892">
    <property type="entry name" value="EamA"/>
    <property type="match status" value="1"/>
</dbReference>
<keyword evidence="1" id="KW-0812">Transmembrane</keyword>
<gene>
    <name evidence="3" type="ORF">ENV54_10780</name>
</gene>
<dbReference type="SUPFAM" id="SSF103481">
    <property type="entry name" value="Multidrug resistance efflux transporter EmrE"/>
    <property type="match status" value="1"/>
</dbReference>
<reference evidence="3" key="1">
    <citation type="journal article" date="2020" name="mSystems">
        <title>Genome- and Community-Level Interaction Insights into Carbon Utilization and Element Cycling Functions of Hydrothermarchaeota in Hydrothermal Sediment.</title>
        <authorList>
            <person name="Zhou Z."/>
            <person name="Liu Y."/>
            <person name="Xu W."/>
            <person name="Pan J."/>
            <person name="Luo Z.H."/>
            <person name="Li M."/>
        </authorList>
    </citation>
    <scope>NUCLEOTIDE SEQUENCE [LARGE SCALE GENOMIC DNA]</scope>
    <source>
        <strain evidence="3">SpSt-769</strain>
    </source>
</reference>